<feature type="compositionally biased region" description="Low complexity" evidence="1">
    <location>
        <begin position="88"/>
        <end position="99"/>
    </location>
</feature>
<gene>
    <name evidence="2" type="ORF">PR003_g27686</name>
</gene>
<reference evidence="2 3" key="1">
    <citation type="submission" date="2018-08" db="EMBL/GenBank/DDBJ databases">
        <title>Genomic investigation of the strawberry pathogen Phytophthora fragariae indicates pathogenicity is determined by transcriptional variation in three key races.</title>
        <authorList>
            <person name="Adams T.M."/>
            <person name="Armitage A.D."/>
            <person name="Sobczyk M.K."/>
            <person name="Bates H.J."/>
            <person name="Dunwell J.M."/>
            <person name="Nellist C.F."/>
            <person name="Harrison R.J."/>
        </authorList>
    </citation>
    <scope>NUCLEOTIDE SEQUENCE [LARGE SCALE GENOMIC DNA]</scope>
    <source>
        <strain evidence="2 3">SCRP333</strain>
    </source>
</reference>
<dbReference type="EMBL" id="QXFT01003948">
    <property type="protein sequence ID" value="KAE9281381.1"/>
    <property type="molecule type" value="Genomic_DNA"/>
</dbReference>
<accession>A0A6A4BW86</accession>
<protein>
    <submittedName>
        <fullName evidence="2">Uncharacterized protein</fullName>
    </submittedName>
</protein>
<evidence type="ECO:0000256" key="1">
    <source>
        <dbReference type="SAM" id="MobiDB-lite"/>
    </source>
</evidence>
<dbReference type="AlphaFoldDB" id="A0A6A4BW86"/>
<evidence type="ECO:0000313" key="3">
    <source>
        <dbReference type="Proteomes" id="UP000434957"/>
    </source>
</evidence>
<keyword evidence="3" id="KW-1185">Reference proteome</keyword>
<feature type="region of interest" description="Disordered" evidence="1">
    <location>
        <begin position="27"/>
        <end position="108"/>
    </location>
</feature>
<proteinExistence type="predicted"/>
<evidence type="ECO:0000313" key="2">
    <source>
        <dbReference type="EMBL" id="KAE9281381.1"/>
    </source>
</evidence>
<sequence>MPLGQHRPHSSFCAAGEEPRLEAGHCRTATMTGSSSSSIAGVDASPATSSSSIAGVDEAPRPAAAALPGSRQAPPGSRLVTSAPPPRSAAATAAALPDEAQQDGAGAR</sequence>
<comment type="caution">
    <text evidence="2">The sequence shown here is derived from an EMBL/GenBank/DDBJ whole genome shotgun (WGS) entry which is preliminary data.</text>
</comment>
<name>A0A6A4BW86_9STRA</name>
<organism evidence="2 3">
    <name type="scientific">Phytophthora rubi</name>
    <dbReference type="NCBI Taxonomy" id="129364"/>
    <lineage>
        <taxon>Eukaryota</taxon>
        <taxon>Sar</taxon>
        <taxon>Stramenopiles</taxon>
        <taxon>Oomycota</taxon>
        <taxon>Peronosporomycetes</taxon>
        <taxon>Peronosporales</taxon>
        <taxon>Peronosporaceae</taxon>
        <taxon>Phytophthora</taxon>
    </lineage>
</organism>
<dbReference type="Proteomes" id="UP000434957">
    <property type="component" value="Unassembled WGS sequence"/>
</dbReference>